<name>A0ABT1ZAG6_9ACTN</name>
<dbReference type="EMBL" id="JANSKA010000007">
    <property type="protein sequence ID" value="MCR9037210.1"/>
    <property type="molecule type" value="Genomic_DNA"/>
</dbReference>
<dbReference type="SUPFAM" id="SSF52151">
    <property type="entry name" value="FabD/lysophospholipase-like"/>
    <property type="match status" value="1"/>
</dbReference>
<keyword evidence="1 4" id="KW-0378">Hydrolase</keyword>
<sequence length="338" mass="37743">MTDQPQRKDDTAERAAEKPQATQPESATVEVKETTPEPAAPLAPLENNVHDVALVIEGGAMRASYVSGLVNVLLEQGIFIDYVCGISAGATVATNYVSRDMARTKRSFVDFAANPQMGGVKSFLHKHGFFNADYDYLRCIEDGSMPFDWETFQANPARVRIQAFQRDTGRTVVWGRDHMHTLEDLMACVRASSTMPGIMKPIEIDGQVMLDGSLGAGAGLPNHIAEDDGFEKLFVITSRPAGYRKGELSAVKRRGIIRVMKNHPYARNAMLTRPERYNEELAHLEELEKSGRALVVRPREMPVSRTTRDVKELEHAYLLGHEQGIAELPRWREFLFGE</sequence>
<feature type="short sequence motif" description="GXSXG" evidence="4">
    <location>
        <begin position="85"/>
        <end position="89"/>
    </location>
</feature>
<keyword evidence="8" id="KW-1185">Reference proteome</keyword>
<dbReference type="InterPro" id="IPR002641">
    <property type="entry name" value="PNPLA_dom"/>
</dbReference>
<dbReference type="InterPro" id="IPR050301">
    <property type="entry name" value="NTE"/>
</dbReference>
<dbReference type="Pfam" id="PF01734">
    <property type="entry name" value="Patatin"/>
    <property type="match status" value="1"/>
</dbReference>
<proteinExistence type="predicted"/>
<evidence type="ECO:0000256" key="5">
    <source>
        <dbReference type="SAM" id="MobiDB-lite"/>
    </source>
</evidence>
<comment type="caution">
    <text evidence="4">Lacks conserved residue(s) required for the propagation of feature annotation.</text>
</comment>
<evidence type="ECO:0000259" key="6">
    <source>
        <dbReference type="PROSITE" id="PS51635"/>
    </source>
</evidence>
<dbReference type="InterPro" id="IPR045943">
    <property type="entry name" value="DUF6363"/>
</dbReference>
<feature type="region of interest" description="Disordered" evidence="5">
    <location>
        <begin position="1"/>
        <end position="43"/>
    </location>
</feature>
<dbReference type="CDD" id="cd07208">
    <property type="entry name" value="Pat_hypo_Ecoli_yjju_like"/>
    <property type="match status" value="1"/>
</dbReference>
<evidence type="ECO:0000256" key="3">
    <source>
        <dbReference type="ARBA" id="ARBA00023098"/>
    </source>
</evidence>
<dbReference type="PANTHER" id="PTHR14226">
    <property type="entry name" value="NEUROPATHY TARGET ESTERASE/SWISS CHEESE D.MELANOGASTER"/>
    <property type="match status" value="1"/>
</dbReference>
<evidence type="ECO:0000313" key="7">
    <source>
        <dbReference type="EMBL" id="MCR9037210.1"/>
    </source>
</evidence>
<evidence type="ECO:0000256" key="2">
    <source>
        <dbReference type="ARBA" id="ARBA00022963"/>
    </source>
</evidence>
<feature type="active site" description="Nucleophile" evidence="4">
    <location>
        <position position="87"/>
    </location>
</feature>
<feature type="domain" description="PNPLA" evidence="6">
    <location>
        <begin position="54"/>
        <end position="226"/>
    </location>
</feature>
<dbReference type="PROSITE" id="PS51635">
    <property type="entry name" value="PNPLA"/>
    <property type="match status" value="1"/>
</dbReference>
<dbReference type="RefSeq" id="WP_258499626.1">
    <property type="nucleotide sequence ID" value="NZ_JANSKA010000007.1"/>
</dbReference>
<protein>
    <submittedName>
        <fullName evidence="7">Patatin family protein</fullName>
    </submittedName>
</protein>
<dbReference type="Proteomes" id="UP001204320">
    <property type="component" value="Unassembled WGS sequence"/>
</dbReference>
<feature type="active site" description="Proton acceptor" evidence="4">
    <location>
        <position position="211"/>
    </location>
</feature>
<dbReference type="InterPro" id="IPR016035">
    <property type="entry name" value="Acyl_Trfase/lysoPLipase"/>
</dbReference>
<dbReference type="PANTHER" id="PTHR14226:SF25">
    <property type="entry name" value="PHOSPHOESTERASE"/>
    <property type="match status" value="1"/>
</dbReference>
<evidence type="ECO:0000313" key="8">
    <source>
        <dbReference type="Proteomes" id="UP001204320"/>
    </source>
</evidence>
<keyword evidence="3 4" id="KW-0443">Lipid metabolism</keyword>
<evidence type="ECO:0000256" key="1">
    <source>
        <dbReference type="ARBA" id="ARBA00022801"/>
    </source>
</evidence>
<dbReference type="InterPro" id="IPR037483">
    <property type="entry name" value="YjjU-like"/>
</dbReference>
<reference evidence="7 8" key="1">
    <citation type="submission" date="2022-08" db="EMBL/GenBank/DDBJ databases">
        <title>Tractidigestivibacter montrealensis type strain KD21.</title>
        <authorList>
            <person name="Diop K."/>
            <person name="Richard C."/>
            <person name="Routy B."/>
        </authorList>
    </citation>
    <scope>NUCLEOTIDE SEQUENCE [LARGE SCALE GENOMIC DNA]</scope>
    <source>
        <strain evidence="7 8">KD21</strain>
    </source>
</reference>
<dbReference type="Pfam" id="PF19890">
    <property type="entry name" value="DUF6363"/>
    <property type="match status" value="1"/>
</dbReference>
<comment type="caution">
    <text evidence="7">The sequence shown here is derived from an EMBL/GenBank/DDBJ whole genome shotgun (WGS) entry which is preliminary data.</text>
</comment>
<evidence type="ECO:0000256" key="4">
    <source>
        <dbReference type="PROSITE-ProRule" id="PRU01161"/>
    </source>
</evidence>
<accession>A0ABT1ZAG6</accession>
<feature type="compositionally biased region" description="Basic and acidic residues" evidence="5">
    <location>
        <begin position="1"/>
        <end position="17"/>
    </location>
</feature>
<organism evidence="7 8">
    <name type="scientific">Tractidigestivibacter montrealensis</name>
    <dbReference type="NCBI Taxonomy" id="2972466"/>
    <lineage>
        <taxon>Bacteria</taxon>
        <taxon>Bacillati</taxon>
        <taxon>Actinomycetota</taxon>
        <taxon>Coriobacteriia</taxon>
        <taxon>Coriobacteriales</taxon>
        <taxon>Atopobiaceae</taxon>
        <taxon>Tractidigestivibacter</taxon>
    </lineage>
</organism>
<gene>
    <name evidence="7" type="ORF">NVS32_09645</name>
</gene>
<dbReference type="Gene3D" id="3.40.1090.10">
    <property type="entry name" value="Cytosolic phospholipase A2 catalytic domain"/>
    <property type="match status" value="2"/>
</dbReference>
<keyword evidence="2 4" id="KW-0442">Lipid degradation</keyword>